<evidence type="ECO:0000313" key="2">
    <source>
        <dbReference type="EMBL" id="PWW71775.1"/>
    </source>
</evidence>
<name>A0A317SBT6_9PEZI</name>
<dbReference type="AlphaFoldDB" id="A0A317SBT6"/>
<dbReference type="OrthoDB" id="10582089at2759"/>
<feature type="compositionally biased region" description="Polar residues" evidence="1">
    <location>
        <begin position="173"/>
        <end position="199"/>
    </location>
</feature>
<organism evidence="2 3">
    <name type="scientific">Tuber magnatum</name>
    <name type="common">white Piedmont truffle</name>
    <dbReference type="NCBI Taxonomy" id="42249"/>
    <lineage>
        <taxon>Eukaryota</taxon>
        <taxon>Fungi</taxon>
        <taxon>Dikarya</taxon>
        <taxon>Ascomycota</taxon>
        <taxon>Pezizomycotina</taxon>
        <taxon>Pezizomycetes</taxon>
        <taxon>Pezizales</taxon>
        <taxon>Tuberaceae</taxon>
        <taxon>Tuber</taxon>
    </lineage>
</organism>
<dbReference type="EMBL" id="PYWC01000137">
    <property type="protein sequence ID" value="PWW71775.1"/>
    <property type="molecule type" value="Genomic_DNA"/>
</dbReference>
<reference evidence="2 3" key="1">
    <citation type="submission" date="2018-03" db="EMBL/GenBank/DDBJ databases">
        <title>Genomes of Pezizomycetes fungi and the evolution of truffles.</title>
        <authorList>
            <person name="Murat C."/>
            <person name="Payen T."/>
            <person name="Noel B."/>
            <person name="Kuo A."/>
            <person name="Martin F.M."/>
        </authorList>
    </citation>
    <scope>NUCLEOTIDE SEQUENCE [LARGE SCALE GENOMIC DNA]</scope>
    <source>
        <strain evidence="2">091103-1</strain>
    </source>
</reference>
<sequence>MTKSGTEVTVHKLSLLPTSQQFPTFSSVYLSNDKTAAVPFGGFTGITRDTDRAYSAGYKSQRQSYGRAGRDRGEGGGGGIAKDCSNGSEEHHTRLNGGNDDRSCGPNQDRGGAESRSPGCGSQECEETRGCPFSTCGGQGSERGRGLSGDGPSRTLGSAVSVGIETFGKACEKSSSLNQEGDGGSNCQSDNNRVENSAFGNRAEKQESEEEKGGEAIGSVLNTGMPSVRSVCRQWHREFYQERVGSH</sequence>
<dbReference type="Proteomes" id="UP000246991">
    <property type="component" value="Unassembled WGS sequence"/>
</dbReference>
<gene>
    <name evidence="2" type="ORF">C7212DRAFT_366943</name>
</gene>
<feature type="compositionally biased region" description="Gly residues" evidence="1">
    <location>
        <begin position="137"/>
        <end position="149"/>
    </location>
</feature>
<keyword evidence="3" id="KW-1185">Reference proteome</keyword>
<comment type="caution">
    <text evidence="2">The sequence shown here is derived from an EMBL/GenBank/DDBJ whole genome shotgun (WGS) entry which is preliminary data.</text>
</comment>
<feature type="region of interest" description="Disordered" evidence="1">
    <location>
        <begin position="54"/>
        <end position="158"/>
    </location>
</feature>
<accession>A0A317SBT6</accession>
<evidence type="ECO:0000313" key="3">
    <source>
        <dbReference type="Proteomes" id="UP000246991"/>
    </source>
</evidence>
<protein>
    <submittedName>
        <fullName evidence="2">Uncharacterized protein</fullName>
    </submittedName>
</protein>
<evidence type="ECO:0000256" key="1">
    <source>
        <dbReference type="SAM" id="MobiDB-lite"/>
    </source>
</evidence>
<feature type="region of interest" description="Disordered" evidence="1">
    <location>
        <begin position="172"/>
        <end position="222"/>
    </location>
</feature>
<feature type="compositionally biased region" description="Basic and acidic residues" evidence="1">
    <location>
        <begin position="88"/>
        <end position="103"/>
    </location>
</feature>
<feature type="compositionally biased region" description="Basic and acidic residues" evidence="1">
    <location>
        <begin position="202"/>
        <end position="214"/>
    </location>
</feature>
<proteinExistence type="predicted"/>